<feature type="region of interest" description="Disordered" evidence="1">
    <location>
        <begin position="1123"/>
        <end position="1181"/>
    </location>
</feature>
<organism evidence="2 3">
    <name type="scientific">Serendipita indica (strain DSM 11827)</name>
    <name type="common">Root endophyte fungus</name>
    <name type="synonym">Piriformospora indica</name>
    <dbReference type="NCBI Taxonomy" id="1109443"/>
    <lineage>
        <taxon>Eukaryota</taxon>
        <taxon>Fungi</taxon>
        <taxon>Dikarya</taxon>
        <taxon>Basidiomycota</taxon>
        <taxon>Agaricomycotina</taxon>
        <taxon>Agaricomycetes</taxon>
        <taxon>Sebacinales</taxon>
        <taxon>Serendipitaceae</taxon>
        <taxon>Serendipita</taxon>
    </lineage>
</organism>
<feature type="compositionally biased region" description="Basic and acidic residues" evidence="1">
    <location>
        <begin position="884"/>
        <end position="897"/>
    </location>
</feature>
<feature type="compositionally biased region" description="Polar residues" evidence="1">
    <location>
        <begin position="47"/>
        <end position="64"/>
    </location>
</feature>
<feature type="region of interest" description="Disordered" evidence="1">
    <location>
        <begin position="321"/>
        <end position="399"/>
    </location>
</feature>
<feature type="compositionally biased region" description="Low complexity" evidence="1">
    <location>
        <begin position="321"/>
        <end position="356"/>
    </location>
</feature>
<reference evidence="2 3" key="1">
    <citation type="journal article" date="2011" name="PLoS Pathog.">
        <title>Endophytic Life Strategies Decoded by Genome and Transcriptome Analyses of the Mutualistic Root Symbiont Piriformospora indica.</title>
        <authorList>
            <person name="Zuccaro A."/>
            <person name="Lahrmann U."/>
            <person name="Guldener U."/>
            <person name="Langen G."/>
            <person name="Pfiffi S."/>
            <person name="Biedenkopf D."/>
            <person name="Wong P."/>
            <person name="Samans B."/>
            <person name="Grimm C."/>
            <person name="Basiewicz M."/>
            <person name="Murat C."/>
            <person name="Martin F."/>
            <person name="Kogel K.H."/>
        </authorList>
    </citation>
    <scope>NUCLEOTIDE SEQUENCE [LARGE SCALE GENOMIC DNA]</scope>
    <source>
        <strain evidence="2 3">DSM 11827</strain>
    </source>
</reference>
<sequence>MHANAGPRPSFAFSTKRRSEEAQRHHHSTASTSLPSIGHLTRRSESHLSSTPAALARATTQQPGRTLVRSAHGPPSSYAAHHVLGSHYGTSSSSIKSLPLQSTPLSAAPSSTVSTPRPSLSQSEILDGGFQHGYNPSISRNSSISHRNGSLSSYLLLPQANHPEPAPVSCQNQTQKLNMKRLMSKPTAIALPERASSAMAFASTSGYRDDANSMDDYQDIKSNSLDILRRSRRRSRSVDIMMNYNRAMAGTSAAPSERDPSSPLPARPGSRSRSSDNRAVHSSAPQSESSLVSPSSPVTPAAIIALAWMESQRRAAVAAGSIAGGQPSSSSSTAVSMNGRITSTSSSSPTVRPISTRADDLAPSGSSHPQELTASVAMSDDDQRISFAAGSRSSAEPEDPFVTWALAEQQLKSDKTQENVKRGSGAGATVGATVKELSRRVLGLRDKSREKHKAASHSHSYTFTSTPPSSFSMGTALPPASAVGKLVSKAPLSAISRVSTHERSRSFPRATKTSSSPISPQLAHGHVSHSTLESGAALRTDGTVVLNDEETGSPAQMLPWSLPLPSNGDQDDPVMLQAHTPLVIPPHLSARSPNSDAMSPLPPTPRSHTPNTLKKRSRGNLRQKPSQSAISTPVPVGGDPTSPSNTVVSPAGGPDEGTSGSSGGKLRGLVRKLSNGGLKRSARSQSLHIASPGGDISPATTSAHGHGGRDFIPPVPRIPKEFELIVDTEAYLAERAKQLERNDSDGDSTAPHGTLTPQHAPSRKSSRCPSPVPLVQQRSRDPTPLISTVRIPRRADTEPTQSVTLHPESKSLTLAMPVPDSSRGTYMFPKRPKPMQELSSSQGSTSHSMSGTDHGHATFGYRSSSPSPSSSDMHYGRPPATSLDETRSSTSHHHDTVPSRSHGIGQAIVSPRELYRRGEDEAANIRSRQVKDVSTTRQHKVPRKPVIAIPSDQVRHADQADDVPPPTLSPELLPSLSAPPPRPPRRREVKSKSSLPSTPASAPALRPTHGPRQRSISSPVSPVLPTFLTSKAVNAIPLTKRVRSVSNEADAPSPSTSLEMALQDTQASVVRSKSRSSVKSRANTLPPLVLTPTLKADSIFSGISKDDDGKGVRGQSSMGTITRAKSLFGSKSTSTTPNTSSSYFVSPQSAGRRSSSTRTSTDHHNSPAEGDPPPVPFTSTAFTFKELSVTPSPRSKLMSEVEREEMWNELLVKSDLAGGTLNLVLDKKEGLLSDNASFISSQ</sequence>
<gene>
    <name evidence="2" type="ORF">PIIN_03491</name>
</gene>
<feature type="compositionally biased region" description="Low complexity" evidence="1">
    <location>
        <begin position="91"/>
        <end position="102"/>
    </location>
</feature>
<feature type="region of interest" description="Disordered" evidence="1">
    <location>
        <begin position="1043"/>
        <end position="1083"/>
    </location>
</feature>
<feature type="compositionally biased region" description="Low complexity" evidence="1">
    <location>
        <begin position="1130"/>
        <end position="1142"/>
    </location>
</feature>
<keyword evidence="3" id="KW-1185">Reference proteome</keyword>
<dbReference type="EMBL" id="CAFZ01000057">
    <property type="protein sequence ID" value="CCA69552.1"/>
    <property type="molecule type" value="Genomic_DNA"/>
</dbReference>
<feature type="compositionally biased region" description="Low complexity" evidence="1">
    <location>
        <begin position="282"/>
        <end position="296"/>
    </location>
</feature>
<feature type="compositionally biased region" description="Low complexity" evidence="1">
    <location>
        <begin position="839"/>
        <end position="850"/>
    </location>
</feature>
<feature type="compositionally biased region" description="Low complexity" evidence="1">
    <location>
        <begin position="992"/>
        <end position="1008"/>
    </location>
</feature>
<dbReference type="Proteomes" id="UP000007148">
    <property type="component" value="Unassembled WGS sequence"/>
</dbReference>
<evidence type="ECO:0000256" key="1">
    <source>
        <dbReference type="SAM" id="MobiDB-lite"/>
    </source>
</evidence>
<feature type="region of interest" description="Disordered" evidence="1">
    <location>
        <begin position="1"/>
        <end position="132"/>
    </location>
</feature>
<feature type="region of interest" description="Disordered" evidence="1">
    <location>
        <begin position="443"/>
        <end position="470"/>
    </location>
</feature>
<evidence type="ECO:0000313" key="3">
    <source>
        <dbReference type="Proteomes" id="UP000007148"/>
    </source>
</evidence>
<proteinExistence type="predicted"/>
<dbReference type="AlphaFoldDB" id="G4TE06"/>
<name>G4TE06_SERID</name>
<feature type="region of interest" description="Disordered" evidence="1">
    <location>
        <begin position="736"/>
        <end position="1024"/>
    </location>
</feature>
<dbReference type="HOGENOM" id="CLU_266579_0_0_1"/>
<dbReference type="InParanoid" id="G4TE06"/>
<feature type="region of interest" description="Disordered" evidence="1">
    <location>
        <begin position="497"/>
        <end position="534"/>
    </location>
</feature>
<feature type="compositionally biased region" description="Polar residues" evidence="1">
    <location>
        <begin position="103"/>
        <end position="124"/>
    </location>
</feature>
<feature type="region of interest" description="Disordered" evidence="1">
    <location>
        <begin position="552"/>
        <end position="715"/>
    </location>
</feature>
<accession>G4TE06</accession>
<dbReference type="OrthoDB" id="3364707at2759"/>
<feature type="region of interest" description="Disordered" evidence="1">
    <location>
        <begin position="249"/>
        <end position="296"/>
    </location>
</feature>
<feature type="compositionally biased region" description="Polar residues" evidence="1">
    <location>
        <begin position="364"/>
        <end position="373"/>
    </location>
</feature>
<protein>
    <submittedName>
        <fullName evidence="2">Uncharacterized protein</fullName>
    </submittedName>
</protein>
<feature type="compositionally biased region" description="Low complexity" evidence="1">
    <location>
        <begin position="457"/>
        <end position="470"/>
    </location>
</feature>
<comment type="caution">
    <text evidence="2">The sequence shown here is derived from an EMBL/GenBank/DDBJ whole genome shotgun (WGS) entry which is preliminary data.</text>
</comment>
<evidence type="ECO:0000313" key="2">
    <source>
        <dbReference type="EMBL" id="CCA69552.1"/>
    </source>
</evidence>
<feature type="compositionally biased region" description="Polar residues" evidence="1">
    <location>
        <begin position="1053"/>
        <end position="1067"/>
    </location>
</feature>